<dbReference type="Pfam" id="PF17863">
    <property type="entry name" value="AAA_lid_2"/>
    <property type="match status" value="1"/>
</dbReference>
<dbReference type="Gene3D" id="3.40.50.300">
    <property type="entry name" value="P-loop containing nucleotide triphosphate hydrolases"/>
    <property type="match status" value="1"/>
</dbReference>
<dbReference type="Gene3D" id="1.10.8.80">
    <property type="entry name" value="Magnesium chelatase subunit I, C-Terminal domain"/>
    <property type="match status" value="1"/>
</dbReference>
<dbReference type="InterPro" id="IPR011703">
    <property type="entry name" value="ATPase_AAA-3"/>
</dbReference>
<dbReference type="PANTHER" id="PTHR42759:SF5">
    <property type="entry name" value="METHANOL DEHYDROGENASE REGULATOR"/>
    <property type="match status" value="1"/>
</dbReference>
<dbReference type="GO" id="GO:0016887">
    <property type="term" value="F:ATP hydrolysis activity"/>
    <property type="evidence" value="ECO:0007669"/>
    <property type="project" value="InterPro"/>
</dbReference>
<dbReference type="SMART" id="SM00382">
    <property type="entry name" value="AAA"/>
    <property type="match status" value="1"/>
</dbReference>
<accession>A0A6J4HIC5</accession>
<dbReference type="EMBL" id="CADCTF010000040">
    <property type="protein sequence ID" value="CAA9225222.1"/>
    <property type="molecule type" value="Genomic_DNA"/>
</dbReference>
<gene>
    <name evidence="2" type="ORF">AVDCRST_MAG50-798</name>
</gene>
<name>A0A6J4HIC5_9ACTN</name>
<protein>
    <submittedName>
        <fullName evidence="2">FIG022979: MoxR-like ATPases</fullName>
    </submittedName>
</protein>
<dbReference type="AlphaFoldDB" id="A0A6J4HIC5"/>
<dbReference type="InterPro" id="IPR050764">
    <property type="entry name" value="CbbQ/NirQ/NorQ/GpvN"/>
</dbReference>
<evidence type="ECO:0000259" key="1">
    <source>
        <dbReference type="SMART" id="SM00382"/>
    </source>
</evidence>
<reference evidence="2" key="1">
    <citation type="submission" date="2020-02" db="EMBL/GenBank/DDBJ databases">
        <authorList>
            <person name="Meier V. D."/>
        </authorList>
    </citation>
    <scope>NUCLEOTIDE SEQUENCE</scope>
    <source>
        <strain evidence="2">AVDCRST_MAG50</strain>
    </source>
</reference>
<feature type="domain" description="AAA+ ATPase" evidence="1">
    <location>
        <begin position="49"/>
        <end position="190"/>
    </location>
</feature>
<dbReference type="Pfam" id="PF07726">
    <property type="entry name" value="AAA_3"/>
    <property type="match status" value="1"/>
</dbReference>
<dbReference type="GO" id="GO:0005524">
    <property type="term" value="F:ATP binding"/>
    <property type="evidence" value="ECO:0007669"/>
    <property type="project" value="InterPro"/>
</dbReference>
<dbReference type="PIRSF" id="PIRSF002849">
    <property type="entry name" value="AAA_ATPase_chaperone_MoxR_prd"/>
    <property type="match status" value="1"/>
</dbReference>
<dbReference type="InterPro" id="IPR027417">
    <property type="entry name" value="P-loop_NTPase"/>
</dbReference>
<dbReference type="SUPFAM" id="SSF52540">
    <property type="entry name" value="P-loop containing nucleoside triphosphate hydrolases"/>
    <property type="match status" value="1"/>
</dbReference>
<dbReference type="InterPro" id="IPR003593">
    <property type="entry name" value="AAA+_ATPase"/>
</dbReference>
<organism evidence="2">
    <name type="scientific">uncultured Acidimicrobiales bacterium</name>
    <dbReference type="NCBI Taxonomy" id="310071"/>
    <lineage>
        <taxon>Bacteria</taxon>
        <taxon>Bacillati</taxon>
        <taxon>Actinomycetota</taxon>
        <taxon>Acidimicrobiia</taxon>
        <taxon>Acidimicrobiales</taxon>
        <taxon>environmental samples</taxon>
    </lineage>
</organism>
<sequence>MTSSRVDVAALPQSFGAATDLAGALTENLGRVIRGKAEPIRLAVTALLSGHHLLLEDVPGVGKTLLAKALARSLGGSFGRIQGTPDLLPAELTGVSVFRKASEDWEFRPGPLFANVVLVDEINRATPRTQSALLEAMAERQVTVDGTSWDLPDPFFVVATQNPVEHVGTFPLVEGQRDRFGLVVEIGHPSKAAERDLLLGAGGAEALQGLRPVCEPLALAAAVATIRTVYCAPAIADYIVDLVAGTRHHGEVVLGASPRASLSLLHAAKAGATMAGRQFVVPDDVRALAVPALAHRLMLRGGSDLATASGIVSRIVDTLPVPRG</sequence>
<dbReference type="CDD" id="cd00009">
    <property type="entry name" value="AAA"/>
    <property type="match status" value="1"/>
</dbReference>
<dbReference type="InterPro" id="IPR041628">
    <property type="entry name" value="ChlI/MoxR_AAA_lid"/>
</dbReference>
<evidence type="ECO:0000313" key="2">
    <source>
        <dbReference type="EMBL" id="CAA9225222.1"/>
    </source>
</evidence>
<dbReference type="PANTHER" id="PTHR42759">
    <property type="entry name" value="MOXR FAMILY PROTEIN"/>
    <property type="match status" value="1"/>
</dbReference>
<proteinExistence type="predicted"/>